<evidence type="ECO:0000313" key="1">
    <source>
        <dbReference type="EMBL" id="CAF1641634.1"/>
    </source>
</evidence>
<organism evidence="1 2">
    <name type="scientific">Adineta ricciae</name>
    <name type="common">Rotifer</name>
    <dbReference type="NCBI Taxonomy" id="249248"/>
    <lineage>
        <taxon>Eukaryota</taxon>
        <taxon>Metazoa</taxon>
        <taxon>Spiralia</taxon>
        <taxon>Gnathifera</taxon>
        <taxon>Rotifera</taxon>
        <taxon>Eurotatoria</taxon>
        <taxon>Bdelloidea</taxon>
        <taxon>Adinetida</taxon>
        <taxon>Adinetidae</taxon>
        <taxon>Adineta</taxon>
    </lineage>
</organism>
<dbReference type="AlphaFoldDB" id="A0A816E5C7"/>
<comment type="caution">
    <text evidence="1">The sequence shown here is derived from an EMBL/GenBank/DDBJ whole genome shotgun (WGS) entry which is preliminary data.</text>
</comment>
<reference evidence="1" key="1">
    <citation type="submission" date="2021-02" db="EMBL/GenBank/DDBJ databases">
        <authorList>
            <person name="Nowell W R."/>
        </authorList>
    </citation>
    <scope>NUCLEOTIDE SEQUENCE</scope>
</reference>
<sequence length="85" mass="10086">MKDSSIRPVIGEIYARHIWRLQPLVQVLVIARFERIDVTDINSNFMNCLPREQVLKRLLSVYDKEPYASCRTNSKDPYSPLEYVW</sequence>
<keyword evidence="2" id="KW-1185">Reference proteome</keyword>
<protein>
    <submittedName>
        <fullName evidence="1">Uncharacterized protein</fullName>
    </submittedName>
</protein>
<dbReference type="Proteomes" id="UP000663828">
    <property type="component" value="Unassembled WGS sequence"/>
</dbReference>
<gene>
    <name evidence="1" type="ORF">XAT740_LOCUS53412</name>
</gene>
<evidence type="ECO:0000313" key="2">
    <source>
        <dbReference type="Proteomes" id="UP000663828"/>
    </source>
</evidence>
<dbReference type="EMBL" id="CAJNOR010009148">
    <property type="protein sequence ID" value="CAF1641634.1"/>
    <property type="molecule type" value="Genomic_DNA"/>
</dbReference>
<accession>A0A816E5C7</accession>
<proteinExistence type="predicted"/>
<name>A0A816E5C7_ADIRI</name>